<organism evidence="1 2">
    <name type="scientific">Melia azedarach</name>
    <name type="common">Chinaberry tree</name>
    <dbReference type="NCBI Taxonomy" id="155640"/>
    <lineage>
        <taxon>Eukaryota</taxon>
        <taxon>Viridiplantae</taxon>
        <taxon>Streptophyta</taxon>
        <taxon>Embryophyta</taxon>
        <taxon>Tracheophyta</taxon>
        <taxon>Spermatophyta</taxon>
        <taxon>Magnoliopsida</taxon>
        <taxon>eudicotyledons</taxon>
        <taxon>Gunneridae</taxon>
        <taxon>Pentapetalae</taxon>
        <taxon>rosids</taxon>
        <taxon>malvids</taxon>
        <taxon>Sapindales</taxon>
        <taxon>Meliaceae</taxon>
        <taxon>Melia</taxon>
    </lineage>
</organism>
<evidence type="ECO:0000313" key="1">
    <source>
        <dbReference type="EMBL" id="KAJ4724335.1"/>
    </source>
</evidence>
<sequence>MAEGEEVLPFMSLKDFEERGIATNRNWSGLEALQAVAYLASEKIEEQKKSKAVEGNGYWSRLAACNGYERGSSSRRSNDSRARRLPRFPDTNFGYCCSVSERKQGFNKVAPRDKLIGDAMKAGILDWEDDCDGEEWRAARHTNENQKRERCVNRKSDDSEEKDSRPNKKVKKERFIVPTETPDLPHEYREKIERLNGSNINLVIQKCLFSTDLSHHHNRLSIPLNQIMSLANFLNDDERIDINAGNHRYVKFIDPSLDDKESIITLTRWPKMGTKTDEKKSETKSKKREKLKTDDKKKDKFSYVLIREWNSVKERNKLELGDLIQLWSFRTPDDKLCLALVLLGKGGQVDERNNQNNNGVFDGTNSSEGTGNLGQTGEEINQSNSGGFDGGNSSEGAGDGAQNGEGNKQNNNGVFYGAISSEGNGNGSSPASEGRGSNTPQASTHSP</sequence>
<accession>A0ACC1YP14</accession>
<protein>
    <submittedName>
        <fullName evidence="1">B3 domain-containing protein</fullName>
    </submittedName>
</protein>
<gene>
    <name evidence="1" type="ORF">OWV82_003337</name>
</gene>
<proteinExistence type="predicted"/>
<keyword evidence="2" id="KW-1185">Reference proteome</keyword>
<name>A0ACC1YP14_MELAZ</name>
<comment type="caution">
    <text evidence="1">The sequence shown here is derived from an EMBL/GenBank/DDBJ whole genome shotgun (WGS) entry which is preliminary data.</text>
</comment>
<reference evidence="1 2" key="1">
    <citation type="journal article" date="2023" name="Science">
        <title>Complex scaffold remodeling in plant triterpene biosynthesis.</title>
        <authorList>
            <person name="De La Pena R."/>
            <person name="Hodgson H."/>
            <person name="Liu J.C."/>
            <person name="Stephenson M.J."/>
            <person name="Martin A.C."/>
            <person name="Owen C."/>
            <person name="Harkess A."/>
            <person name="Leebens-Mack J."/>
            <person name="Jimenez L.E."/>
            <person name="Osbourn A."/>
            <person name="Sattely E.S."/>
        </authorList>
    </citation>
    <scope>NUCLEOTIDE SEQUENCE [LARGE SCALE GENOMIC DNA]</scope>
    <source>
        <strain evidence="2">cv. JPN11</strain>
        <tissue evidence="1">Leaf</tissue>
    </source>
</reference>
<dbReference type="EMBL" id="CM051395">
    <property type="protein sequence ID" value="KAJ4724335.1"/>
    <property type="molecule type" value="Genomic_DNA"/>
</dbReference>
<dbReference type="Proteomes" id="UP001164539">
    <property type="component" value="Chromosome 2"/>
</dbReference>
<evidence type="ECO:0000313" key="2">
    <source>
        <dbReference type="Proteomes" id="UP001164539"/>
    </source>
</evidence>